<dbReference type="AlphaFoldDB" id="A0AA86SSK2"/>
<reference evidence="1" key="1">
    <citation type="submission" date="2023-10" db="EMBL/GenBank/DDBJ databases">
        <authorList>
            <person name="Domelevo Entfellner J.-B."/>
        </authorList>
    </citation>
    <scope>NUCLEOTIDE SEQUENCE</scope>
</reference>
<dbReference type="EMBL" id="OY731403">
    <property type="protein sequence ID" value="CAJ1963405.1"/>
    <property type="molecule type" value="Genomic_DNA"/>
</dbReference>
<dbReference type="Gramene" id="rna-AYBTSS11_LOCUS19756">
    <property type="protein sequence ID" value="CAJ1963405.1"/>
    <property type="gene ID" value="gene-AYBTSS11_LOCUS19756"/>
</dbReference>
<sequence length="56" mass="6123">MEVINYIVSSRFGKLQINVTDAVPIVVYESTKIEVDIGVAEAEFSSIGEGFVFTLP</sequence>
<protein>
    <submittedName>
        <fullName evidence="1">Uncharacterized protein</fullName>
    </submittedName>
</protein>
<accession>A0AA86SSK2</accession>
<gene>
    <name evidence="1" type="ORF">AYBTSS11_LOCUS19756</name>
</gene>
<dbReference type="Proteomes" id="UP001189624">
    <property type="component" value="Chromosome 6"/>
</dbReference>
<evidence type="ECO:0000313" key="2">
    <source>
        <dbReference type="Proteomes" id="UP001189624"/>
    </source>
</evidence>
<keyword evidence="2" id="KW-1185">Reference proteome</keyword>
<proteinExistence type="predicted"/>
<organism evidence="1 2">
    <name type="scientific">Sphenostylis stenocarpa</name>
    <dbReference type="NCBI Taxonomy" id="92480"/>
    <lineage>
        <taxon>Eukaryota</taxon>
        <taxon>Viridiplantae</taxon>
        <taxon>Streptophyta</taxon>
        <taxon>Embryophyta</taxon>
        <taxon>Tracheophyta</taxon>
        <taxon>Spermatophyta</taxon>
        <taxon>Magnoliopsida</taxon>
        <taxon>eudicotyledons</taxon>
        <taxon>Gunneridae</taxon>
        <taxon>Pentapetalae</taxon>
        <taxon>rosids</taxon>
        <taxon>fabids</taxon>
        <taxon>Fabales</taxon>
        <taxon>Fabaceae</taxon>
        <taxon>Papilionoideae</taxon>
        <taxon>50 kb inversion clade</taxon>
        <taxon>NPAAA clade</taxon>
        <taxon>indigoferoid/millettioid clade</taxon>
        <taxon>Phaseoleae</taxon>
        <taxon>Sphenostylis</taxon>
    </lineage>
</organism>
<evidence type="ECO:0000313" key="1">
    <source>
        <dbReference type="EMBL" id="CAJ1963405.1"/>
    </source>
</evidence>
<name>A0AA86SSK2_9FABA</name>